<feature type="transmembrane region" description="Helical" evidence="1">
    <location>
        <begin position="68"/>
        <end position="86"/>
    </location>
</feature>
<sequence length="431" mass="47563">MLLLSAVLNGAAFWLKRVGWYEPQLHQYYMNNFSVGLGHQWTDEERKQLSDFTHNIYQSVGNERLLKLCKALWIGAFLIISLLLLWRLPDLPVRKPPWPLALMITVTAIGSVVSLIQFGPAMLLGGMRFFSFLIIATVGYWAVQQKSLHFLAQCLLLFLLFQVLLVPTEIHHGVHLFGTYFGARAAGTMLQPSSLGLMAVIGFIFYLQFSSYRMLAVPAFIATAILVVYSQSAAALLLLLIILSAKAYFLLAVRYRVGLLLWGGTAFILFIIMLPGIVQRPDVYDSLWGRLFTFEGYLSGLPDVQTLLFGQGLGAGTNAALNIMMNWQGGFQEVKISSKLFTADSTPLALLAQVGIVGVIAFYLLLAYAAWRDAKAAPLYLAISIASLTTIVTELFPVNVILGLLLARSLYLMPSEDGDKVSGRLLPTAGE</sequence>
<name>Q0F0M6_9PROT</name>
<dbReference type="InParanoid" id="Q0F0M6"/>
<dbReference type="Proteomes" id="UP000005297">
    <property type="component" value="Unassembled WGS sequence"/>
</dbReference>
<keyword evidence="3" id="KW-1185">Reference proteome</keyword>
<evidence type="ECO:0000256" key="1">
    <source>
        <dbReference type="SAM" id="Phobius"/>
    </source>
</evidence>
<reference evidence="2 3" key="1">
    <citation type="submission" date="2006-09" db="EMBL/GenBank/DDBJ databases">
        <authorList>
            <person name="Emerson D."/>
            <person name="Ferriera S."/>
            <person name="Johnson J."/>
            <person name="Kravitz S."/>
            <person name="Halpern A."/>
            <person name="Remington K."/>
            <person name="Beeson K."/>
            <person name="Tran B."/>
            <person name="Rogers Y.-H."/>
            <person name="Friedman R."/>
            <person name="Venter J.C."/>
        </authorList>
    </citation>
    <scope>NUCLEOTIDE SEQUENCE [LARGE SCALE GENOMIC DNA]</scope>
    <source>
        <strain evidence="2 3">PV-1</strain>
    </source>
</reference>
<organism evidence="2 3">
    <name type="scientific">Mariprofundus ferrooxydans PV-1</name>
    <dbReference type="NCBI Taxonomy" id="314345"/>
    <lineage>
        <taxon>Bacteria</taxon>
        <taxon>Pseudomonadati</taxon>
        <taxon>Pseudomonadota</taxon>
        <taxon>Candidatius Mariprofundia</taxon>
        <taxon>Mariprofundales</taxon>
        <taxon>Mariprofundaceae</taxon>
        <taxon>Mariprofundus</taxon>
    </lineage>
</organism>
<feature type="transmembrane region" description="Helical" evidence="1">
    <location>
        <begin position="189"/>
        <end position="209"/>
    </location>
</feature>
<dbReference type="AlphaFoldDB" id="Q0F0M6"/>
<feature type="transmembrane region" description="Helical" evidence="1">
    <location>
        <begin position="148"/>
        <end position="168"/>
    </location>
</feature>
<keyword evidence="1" id="KW-0812">Transmembrane</keyword>
<feature type="transmembrane region" description="Helical" evidence="1">
    <location>
        <begin position="98"/>
        <end position="116"/>
    </location>
</feature>
<evidence type="ECO:0000313" key="2">
    <source>
        <dbReference type="EMBL" id="EAU55002.1"/>
    </source>
</evidence>
<dbReference type="EMBL" id="AATS01000004">
    <property type="protein sequence ID" value="EAU55002.1"/>
    <property type="molecule type" value="Genomic_DNA"/>
</dbReference>
<protein>
    <submittedName>
        <fullName evidence="2">Uncharacterized protein</fullName>
    </submittedName>
</protein>
<dbReference type="HOGENOM" id="CLU_635852_0_0_0"/>
<evidence type="ECO:0000313" key="3">
    <source>
        <dbReference type="Proteomes" id="UP000005297"/>
    </source>
</evidence>
<comment type="caution">
    <text evidence="2">The sequence shown here is derived from an EMBL/GenBank/DDBJ whole genome shotgun (WGS) entry which is preliminary data.</text>
</comment>
<proteinExistence type="predicted"/>
<feature type="transmembrane region" description="Helical" evidence="1">
    <location>
        <begin position="348"/>
        <end position="371"/>
    </location>
</feature>
<accession>Q0F0M6</accession>
<feature type="transmembrane region" description="Helical" evidence="1">
    <location>
        <begin position="215"/>
        <end position="245"/>
    </location>
</feature>
<feature type="transmembrane region" description="Helical" evidence="1">
    <location>
        <begin position="377"/>
        <end position="406"/>
    </location>
</feature>
<keyword evidence="1" id="KW-0472">Membrane</keyword>
<feature type="transmembrane region" description="Helical" evidence="1">
    <location>
        <begin position="257"/>
        <end position="278"/>
    </location>
</feature>
<feature type="transmembrane region" description="Helical" evidence="1">
    <location>
        <begin position="123"/>
        <end position="142"/>
    </location>
</feature>
<gene>
    <name evidence="2" type="ORF">SPV1_06654</name>
</gene>
<keyword evidence="1" id="KW-1133">Transmembrane helix</keyword>